<organism evidence="4 5">
    <name type="scientific">Blattamonas nauphoetae</name>
    <dbReference type="NCBI Taxonomy" id="2049346"/>
    <lineage>
        <taxon>Eukaryota</taxon>
        <taxon>Metamonada</taxon>
        <taxon>Preaxostyla</taxon>
        <taxon>Oxymonadida</taxon>
        <taxon>Blattamonas</taxon>
    </lineage>
</organism>
<name>A0ABQ9XA26_9EUKA</name>
<dbReference type="PROSITE" id="PS00107">
    <property type="entry name" value="PROTEIN_KINASE_ATP"/>
    <property type="match status" value="1"/>
</dbReference>
<dbReference type="CDD" id="cd00180">
    <property type="entry name" value="PKc"/>
    <property type="match status" value="1"/>
</dbReference>
<evidence type="ECO:0000256" key="1">
    <source>
        <dbReference type="PROSITE-ProRule" id="PRU10141"/>
    </source>
</evidence>
<evidence type="ECO:0000256" key="2">
    <source>
        <dbReference type="SAM" id="MobiDB-lite"/>
    </source>
</evidence>
<proteinExistence type="predicted"/>
<reference evidence="4 5" key="1">
    <citation type="journal article" date="2022" name="bioRxiv">
        <title>Genomics of Preaxostyla Flagellates Illuminates Evolutionary Transitions and the Path Towards Mitochondrial Loss.</title>
        <authorList>
            <person name="Novak L.V.F."/>
            <person name="Treitli S.C."/>
            <person name="Pyrih J."/>
            <person name="Halakuc P."/>
            <person name="Pipaliya S.V."/>
            <person name="Vacek V."/>
            <person name="Brzon O."/>
            <person name="Soukal P."/>
            <person name="Eme L."/>
            <person name="Dacks J.B."/>
            <person name="Karnkowska A."/>
            <person name="Elias M."/>
            <person name="Hampl V."/>
        </authorList>
    </citation>
    <scope>NUCLEOTIDE SEQUENCE [LARGE SCALE GENOMIC DNA]</scope>
    <source>
        <strain evidence="4">NAU3</strain>
        <tissue evidence="4">Gut</tissue>
    </source>
</reference>
<accession>A0ABQ9XA26</accession>
<keyword evidence="1" id="KW-0547">Nucleotide-binding</keyword>
<dbReference type="SMART" id="SM00220">
    <property type="entry name" value="S_TKc"/>
    <property type="match status" value="1"/>
</dbReference>
<keyword evidence="4" id="KW-0808">Transferase</keyword>
<dbReference type="Gene3D" id="1.10.510.10">
    <property type="entry name" value="Transferase(Phosphotransferase) domain 1"/>
    <property type="match status" value="1"/>
</dbReference>
<dbReference type="EC" id="2.7.11.1" evidence="4"/>
<comment type="caution">
    <text evidence="4">The sequence shown here is derived from an EMBL/GenBank/DDBJ whole genome shotgun (WGS) entry which is preliminary data.</text>
</comment>
<feature type="domain" description="Protein kinase" evidence="3">
    <location>
        <begin position="21"/>
        <end position="277"/>
    </location>
</feature>
<dbReference type="InterPro" id="IPR017441">
    <property type="entry name" value="Protein_kinase_ATP_BS"/>
</dbReference>
<evidence type="ECO:0000313" key="5">
    <source>
        <dbReference type="Proteomes" id="UP001281761"/>
    </source>
</evidence>
<evidence type="ECO:0000259" key="3">
    <source>
        <dbReference type="PROSITE" id="PS50011"/>
    </source>
</evidence>
<dbReference type="InterPro" id="IPR000719">
    <property type="entry name" value="Prot_kinase_dom"/>
</dbReference>
<dbReference type="PANTHER" id="PTHR24362:SF309">
    <property type="entry name" value="PROTEIN KINASE DOMAIN-CONTAINING PROTEIN"/>
    <property type="match status" value="1"/>
</dbReference>
<keyword evidence="4" id="KW-0418">Kinase</keyword>
<dbReference type="Pfam" id="PF00069">
    <property type="entry name" value="Pkinase"/>
    <property type="match status" value="1"/>
</dbReference>
<gene>
    <name evidence="4" type="ORF">BLNAU_17513</name>
</gene>
<dbReference type="SUPFAM" id="SSF56112">
    <property type="entry name" value="Protein kinase-like (PK-like)"/>
    <property type="match status" value="1"/>
</dbReference>
<dbReference type="Proteomes" id="UP001281761">
    <property type="component" value="Unassembled WGS sequence"/>
</dbReference>
<evidence type="ECO:0000313" key="4">
    <source>
        <dbReference type="EMBL" id="KAK2947547.1"/>
    </source>
</evidence>
<dbReference type="GO" id="GO:0004674">
    <property type="term" value="F:protein serine/threonine kinase activity"/>
    <property type="evidence" value="ECO:0007669"/>
    <property type="project" value="UniProtKB-EC"/>
</dbReference>
<dbReference type="InterPro" id="IPR011009">
    <property type="entry name" value="Kinase-like_dom_sf"/>
</dbReference>
<feature type="binding site" evidence="1">
    <location>
        <position position="50"/>
    </location>
    <ligand>
        <name>ATP</name>
        <dbReference type="ChEBI" id="CHEBI:30616"/>
    </ligand>
</feature>
<sequence>MPPKPKPKQQSGFPITLPAPYVIVRSIGGGSFGSVYEAENTESKEHFAVKVLPCISDDQLSKNESEISKLKKNQHKHVVRLIKVIPDNGMRFMVMELCEYSLFDKMKIARGTQTKMDPVDVYDVMNGVLEGLSFLHNRNLAFGDMKPSNILIGKDGTAKLGDFGGVTQTDVQRTSDPKELGSMKFWPPEFFSLNKIEPSIASDMWGFGMILLELMTGRELISGEQSVLLSEAIRSFNLQNAITGFTENQQFLFRSLLAPNPQNRMTSSELLRSERLLHILENDDEWNDSSINAIIADLSARLTQLEIRYPTWSDEEKPFQRDDVVEQLRQAFPTFEYPKSYLSQLVEKYHELEAPNVFKASYLFLKREANEYGQSSGRGTPYSVFEQYHRSNLPDNKYIQLAMRQLAIDFPALPIPLINKTFIKHCRLYIPTGFYINARLDLDANPPTFVGQPFTPANRQDGNDDLSGQDPHFDADNSILDGDRLDDFCDMFDELHHPSFRLPPLPTELKMREYAKPSTHVERLLQPQDFPIDTVQSGICPTCYFPLSAVWKESHHFECRTCKIRFHVDWTWKIEKKVDHKGPVQHVPEAV</sequence>
<dbReference type="EMBL" id="JARBJD010000197">
    <property type="protein sequence ID" value="KAK2947547.1"/>
    <property type="molecule type" value="Genomic_DNA"/>
</dbReference>
<feature type="region of interest" description="Disordered" evidence="2">
    <location>
        <begin position="453"/>
        <end position="472"/>
    </location>
</feature>
<dbReference type="PANTHER" id="PTHR24362">
    <property type="entry name" value="SERINE/THREONINE-PROTEIN KINASE NEK"/>
    <property type="match status" value="1"/>
</dbReference>
<dbReference type="PROSITE" id="PS50011">
    <property type="entry name" value="PROTEIN_KINASE_DOM"/>
    <property type="match status" value="1"/>
</dbReference>
<keyword evidence="5" id="KW-1185">Reference proteome</keyword>
<keyword evidence="1" id="KW-0067">ATP-binding</keyword>
<protein>
    <submittedName>
        <fullName evidence="4">CBL-interacting protein kinase 23</fullName>
        <ecNumber evidence="4">2.7.11.1</ecNumber>
    </submittedName>
</protein>